<evidence type="ECO:0000256" key="3">
    <source>
        <dbReference type="RuleBase" id="RU000363"/>
    </source>
</evidence>
<evidence type="ECO:0000256" key="1">
    <source>
        <dbReference type="ARBA" id="ARBA00006484"/>
    </source>
</evidence>
<accession>A0ABM8NW06</accession>
<evidence type="ECO:0000313" key="5">
    <source>
        <dbReference type="EMBL" id="CAD6546175.1"/>
    </source>
</evidence>
<dbReference type="PRINTS" id="PR00081">
    <property type="entry name" value="GDHRDH"/>
</dbReference>
<reference evidence="5 6" key="1">
    <citation type="submission" date="2020-10" db="EMBL/GenBank/DDBJ databases">
        <authorList>
            <person name="Peeters C."/>
        </authorList>
    </citation>
    <scope>NUCLEOTIDE SEQUENCE [LARGE SCALE GENOMIC DNA]</scope>
    <source>
        <strain evidence="5 6">LMG 28140</strain>
    </source>
</reference>
<dbReference type="PANTHER" id="PTHR43976:SF16">
    <property type="entry name" value="SHORT-CHAIN DEHYDROGENASE_REDUCTASE FAMILY PROTEIN"/>
    <property type="match status" value="1"/>
</dbReference>
<dbReference type="Proteomes" id="UP000598032">
    <property type="component" value="Unassembled WGS sequence"/>
</dbReference>
<dbReference type="PANTHER" id="PTHR43976">
    <property type="entry name" value="SHORT CHAIN DEHYDROGENASE"/>
    <property type="match status" value="1"/>
</dbReference>
<dbReference type="CDD" id="cd05374">
    <property type="entry name" value="17beta-HSD-like_SDR_c"/>
    <property type="match status" value="1"/>
</dbReference>
<evidence type="ECO:0000259" key="4">
    <source>
        <dbReference type="SMART" id="SM00822"/>
    </source>
</evidence>
<dbReference type="EC" id="1.1.1.276" evidence="5"/>
<evidence type="ECO:0000313" key="6">
    <source>
        <dbReference type="Proteomes" id="UP000598032"/>
    </source>
</evidence>
<dbReference type="RefSeq" id="WP_201644267.1">
    <property type="nucleotide sequence ID" value="NZ_CAJHCP010000009.1"/>
</dbReference>
<sequence length="249" mass="26797">MKTVLITGCSSGFGLEIARFFLARDWQVIATMRTPRADVLPPSERLRVLALDVTNPESIREAVETAGPIDVLVNNAGFGAGSPAELVPLATVRELFETNTFGTIALTQAVLPQFRQRKAGVVVNVTSSVTLKALPLLAAYRASKAAVNAFTESMALELQQFGVRAHLVLPGRAPDTRFGENAREHIYGFDHEAYADLARHVIAQLGDTSSPITHAQDVAEAVWRAATDRSSPMHIPAGADAEAWAAEVR</sequence>
<keyword evidence="6" id="KW-1185">Reference proteome</keyword>
<dbReference type="Gene3D" id="3.40.50.720">
    <property type="entry name" value="NAD(P)-binding Rossmann-like Domain"/>
    <property type="match status" value="1"/>
</dbReference>
<dbReference type="EMBL" id="CAJHCP010000009">
    <property type="protein sequence ID" value="CAD6546175.1"/>
    <property type="molecule type" value="Genomic_DNA"/>
</dbReference>
<dbReference type="InterPro" id="IPR002347">
    <property type="entry name" value="SDR_fam"/>
</dbReference>
<keyword evidence="2 5" id="KW-0560">Oxidoreductase</keyword>
<dbReference type="InterPro" id="IPR036291">
    <property type="entry name" value="NAD(P)-bd_dom_sf"/>
</dbReference>
<evidence type="ECO:0000256" key="2">
    <source>
        <dbReference type="ARBA" id="ARBA00023002"/>
    </source>
</evidence>
<protein>
    <submittedName>
        <fullName evidence="5">Serine 3-dehydrogenase</fullName>
        <ecNumber evidence="5">1.1.1.276</ecNumber>
    </submittedName>
</protein>
<proteinExistence type="inferred from homology"/>
<dbReference type="InterPro" id="IPR057326">
    <property type="entry name" value="KR_dom"/>
</dbReference>
<dbReference type="SUPFAM" id="SSF51735">
    <property type="entry name" value="NAD(P)-binding Rossmann-fold domains"/>
    <property type="match status" value="1"/>
</dbReference>
<dbReference type="GO" id="GO:0031132">
    <property type="term" value="F:serine 3-dehydrogenase activity"/>
    <property type="evidence" value="ECO:0007669"/>
    <property type="project" value="UniProtKB-EC"/>
</dbReference>
<dbReference type="InterPro" id="IPR051911">
    <property type="entry name" value="SDR_oxidoreductase"/>
</dbReference>
<organism evidence="5 6">
    <name type="scientific">Paraburkholderia metrosideri</name>
    <dbReference type="NCBI Taxonomy" id="580937"/>
    <lineage>
        <taxon>Bacteria</taxon>
        <taxon>Pseudomonadati</taxon>
        <taxon>Pseudomonadota</taxon>
        <taxon>Betaproteobacteria</taxon>
        <taxon>Burkholderiales</taxon>
        <taxon>Burkholderiaceae</taxon>
        <taxon>Paraburkholderia</taxon>
    </lineage>
</organism>
<comment type="similarity">
    <text evidence="1 3">Belongs to the short-chain dehydrogenases/reductases (SDR) family.</text>
</comment>
<name>A0ABM8NW06_9BURK</name>
<dbReference type="Pfam" id="PF00106">
    <property type="entry name" value="adh_short"/>
    <property type="match status" value="1"/>
</dbReference>
<feature type="domain" description="Ketoreductase" evidence="4">
    <location>
        <begin position="2"/>
        <end position="164"/>
    </location>
</feature>
<comment type="caution">
    <text evidence="5">The sequence shown here is derived from an EMBL/GenBank/DDBJ whole genome shotgun (WGS) entry which is preliminary data.</text>
</comment>
<dbReference type="SMART" id="SM00822">
    <property type="entry name" value="PKS_KR"/>
    <property type="match status" value="1"/>
</dbReference>
<dbReference type="PRINTS" id="PR00080">
    <property type="entry name" value="SDRFAMILY"/>
</dbReference>
<gene>
    <name evidence="5" type="primary">sdh</name>
    <name evidence="5" type="ORF">LMG28140_04290</name>
</gene>